<sequence>CELFLIILLTRMINDPSVFLCIYSQLPPFCFFLLSIIPSFRFWGAYSFCSCSDPEPCALKIALLYPFVFLAKDHFVPREGYIVT</sequence>
<evidence type="ECO:0000313" key="2">
    <source>
        <dbReference type="Proteomes" id="UP000291084"/>
    </source>
</evidence>
<dbReference type="Proteomes" id="UP000291084">
    <property type="component" value="Chromosome 10"/>
</dbReference>
<dbReference type="EMBL" id="AP015043">
    <property type="protein sequence ID" value="BAT99725.1"/>
    <property type="molecule type" value="Genomic_DNA"/>
</dbReference>
<proteinExistence type="predicted"/>
<gene>
    <name evidence="1" type="primary">Vigan.10G123500</name>
    <name evidence="1" type="ORF">VIGAN_10123500</name>
</gene>
<dbReference type="AlphaFoldDB" id="A0A0S3T3K5"/>
<evidence type="ECO:0000313" key="1">
    <source>
        <dbReference type="EMBL" id="BAT99725.1"/>
    </source>
</evidence>
<protein>
    <submittedName>
        <fullName evidence="1">Uncharacterized protein</fullName>
    </submittedName>
</protein>
<accession>A0A0S3T3K5</accession>
<reference evidence="1 2" key="1">
    <citation type="journal article" date="2015" name="Sci. Rep.">
        <title>The power of single molecule real-time sequencing technology in the de novo assembly of a eukaryotic genome.</title>
        <authorList>
            <person name="Sakai H."/>
            <person name="Naito K."/>
            <person name="Ogiso-Tanaka E."/>
            <person name="Takahashi Y."/>
            <person name="Iseki K."/>
            <person name="Muto C."/>
            <person name="Satou K."/>
            <person name="Teruya K."/>
            <person name="Shiroma A."/>
            <person name="Shimoji M."/>
            <person name="Hirano T."/>
            <person name="Itoh T."/>
            <person name="Kaga A."/>
            <person name="Tomooka N."/>
        </authorList>
    </citation>
    <scope>NUCLEOTIDE SEQUENCE [LARGE SCALE GENOMIC DNA]</scope>
    <source>
        <strain evidence="2">cv. Shumari</strain>
    </source>
</reference>
<name>A0A0S3T3K5_PHAAN</name>
<feature type="non-terminal residue" evidence="1">
    <location>
        <position position="1"/>
    </location>
</feature>
<keyword evidence="2" id="KW-1185">Reference proteome</keyword>
<organism evidence="1 2">
    <name type="scientific">Vigna angularis var. angularis</name>
    <dbReference type="NCBI Taxonomy" id="157739"/>
    <lineage>
        <taxon>Eukaryota</taxon>
        <taxon>Viridiplantae</taxon>
        <taxon>Streptophyta</taxon>
        <taxon>Embryophyta</taxon>
        <taxon>Tracheophyta</taxon>
        <taxon>Spermatophyta</taxon>
        <taxon>Magnoliopsida</taxon>
        <taxon>eudicotyledons</taxon>
        <taxon>Gunneridae</taxon>
        <taxon>Pentapetalae</taxon>
        <taxon>rosids</taxon>
        <taxon>fabids</taxon>
        <taxon>Fabales</taxon>
        <taxon>Fabaceae</taxon>
        <taxon>Papilionoideae</taxon>
        <taxon>50 kb inversion clade</taxon>
        <taxon>NPAAA clade</taxon>
        <taxon>indigoferoid/millettioid clade</taxon>
        <taxon>Phaseoleae</taxon>
        <taxon>Vigna</taxon>
    </lineage>
</organism>